<sequence>MTDNPAIVIRPRRDDDLDELARILVEVHAHDGYPVEGVDDPRAWLHLERPLGAWMAELDGQVVGHVALTQPGPQDHAPSMWADLTTKPKEETAVLGRLFISPGARGKRVGAELTRTAMRAAMSEGRTAVLDVMAKDKAARRVYETQNWQALGAVDHIHSGGIREPAFAYVAPLSSVDSTFKTDGAVVWGVLKRIGREVERTHETAPAILALYFHEQAEKAPDGGLWKLLFHTLEGATSAMLDPANWATPFSPAARFGDRRSILPQDLDEASFSALALIAPHLAWPRLAARVFDILWLYTTRNDELRSKAIDNYLAIDIEPSGWHNGVGEECGRAVAILIRGGKRLREQRMKMRDKLLIPFQEPDPLEVSFLLSVSRILRTSGIRTPADVTIMGQKCENLAADDAISQNPQAQQLCLREALAWIRLQDDRAEEDRLTAAIASALATQAEETRAQSEPFSLAESMILEESLREYSQVSIKYREEHGLDETIIKTRDKLSRARKRLLDNMQVLDSEPVEITELVRTAEAFISGQSGTEALIRFAHGIPLFNTTSALEAGRDWAASSLAYQLFGRLVIYHADGRRVSTRSPSSSPGDPAEDFSLMFQTYSTYVPLVTTAWIVPGLDVLGVEHFFDLETLHRLLLMCPEVPYDRSIAWTRGLMAGLNGDFGSALAILPPLIEHSIRLGLKTRDVYTLVSDADGNEAEKGMTALLKMPASRDMLGPKLHFELTALFGDPGGFNIRNEVAHGLASDSQTASPVGAYSWWMALRFATHSFALQYVGEQKGKARQAPSSRKKLE</sequence>
<dbReference type="InterPro" id="IPR025209">
    <property type="entry name" value="DUF4209"/>
</dbReference>
<gene>
    <name evidence="3" type="ORF">MHL29_16260</name>
</gene>
<protein>
    <submittedName>
        <fullName evidence="3">GNAT family N-acetyltransferase</fullName>
        <ecNumber evidence="3">2.3.1.-</ecNumber>
    </submittedName>
</protein>
<dbReference type="EC" id="2.3.1.-" evidence="3"/>
<organism evidence="3 4">
    <name type="scientific">Arsenicicoccus bolidensis</name>
    <dbReference type="NCBI Taxonomy" id="229480"/>
    <lineage>
        <taxon>Bacteria</taxon>
        <taxon>Bacillati</taxon>
        <taxon>Actinomycetota</taxon>
        <taxon>Actinomycetes</taxon>
        <taxon>Micrococcales</taxon>
        <taxon>Intrasporangiaceae</taxon>
        <taxon>Arsenicicoccus</taxon>
    </lineage>
</organism>
<evidence type="ECO:0000259" key="2">
    <source>
        <dbReference type="PROSITE" id="PS51186"/>
    </source>
</evidence>
<dbReference type="RefSeq" id="WP_239266175.1">
    <property type="nucleotide sequence ID" value="NZ_JAKRCV010000075.1"/>
</dbReference>
<dbReference type="PANTHER" id="PTHR13947">
    <property type="entry name" value="GNAT FAMILY N-ACETYLTRANSFERASE"/>
    <property type="match status" value="1"/>
</dbReference>
<keyword evidence="4" id="KW-1185">Reference proteome</keyword>
<keyword evidence="3" id="KW-0012">Acyltransferase</keyword>
<comment type="caution">
    <text evidence="3">The sequence shown here is derived from an EMBL/GenBank/DDBJ whole genome shotgun (WGS) entry which is preliminary data.</text>
</comment>
<evidence type="ECO:0000313" key="3">
    <source>
        <dbReference type="EMBL" id="MCG7323433.1"/>
    </source>
</evidence>
<evidence type="ECO:0000313" key="4">
    <source>
        <dbReference type="Proteomes" id="UP001521931"/>
    </source>
</evidence>
<reference evidence="3 4" key="1">
    <citation type="submission" date="2022-02" db="EMBL/GenBank/DDBJ databases">
        <title>Uncovering new skin microbiome diversity through culturing and metagenomics.</title>
        <authorList>
            <person name="Conlan S."/>
            <person name="Deming C."/>
            <person name="Nisc Comparative Sequencing Program N."/>
            <person name="Segre J.A."/>
        </authorList>
    </citation>
    <scope>NUCLEOTIDE SEQUENCE [LARGE SCALE GENOMIC DNA]</scope>
    <source>
        <strain evidence="3 4">ACRQZ</strain>
    </source>
</reference>
<dbReference type="InterPro" id="IPR000182">
    <property type="entry name" value="GNAT_dom"/>
</dbReference>
<dbReference type="InterPro" id="IPR055804">
    <property type="entry name" value="DUF7380"/>
</dbReference>
<dbReference type="Pfam" id="PF24098">
    <property type="entry name" value="DUF7380"/>
    <property type="match status" value="1"/>
</dbReference>
<feature type="domain" description="N-acetyltransferase" evidence="2">
    <location>
        <begin position="7"/>
        <end position="174"/>
    </location>
</feature>
<evidence type="ECO:0000256" key="1">
    <source>
        <dbReference type="ARBA" id="ARBA00022679"/>
    </source>
</evidence>
<dbReference type="PANTHER" id="PTHR13947:SF37">
    <property type="entry name" value="LD18367P"/>
    <property type="match status" value="1"/>
</dbReference>
<dbReference type="CDD" id="cd04301">
    <property type="entry name" value="NAT_SF"/>
    <property type="match status" value="1"/>
</dbReference>
<dbReference type="PROSITE" id="PS51186">
    <property type="entry name" value="GNAT"/>
    <property type="match status" value="1"/>
</dbReference>
<dbReference type="GO" id="GO:0016746">
    <property type="term" value="F:acyltransferase activity"/>
    <property type="evidence" value="ECO:0007669"/>
    <property type="project" value="UniProtKB-KW"/>
</dbReference>
<keyword evidence="1 3" id="KW-0808">Transferase</keyword>
<dbReference type="InterPro" id="IPR050769">
    <property type="entry name" value="NAT_camello-type"/>
</dbReference>
<accession>A0ABS9Q6C8</accession>
<dbReference type="Pfam" id="PF13910">
    <property type="entry name" value="DUF4209"/>
    <property type="match status" value="1"/>
</dbReference>
<dbReference type="SUPFAM" id="SSF55729">
    <property type="entry name" value="Acyl-CoA N-acyltransferases (Nat)"/>
    <property type="match status" value="1"/>
</dbReference>
<dbReference type="Proteomes" id="UP001521931">
    <property type="component" value="Unassembled WGS sequence"/>
</dbReference>
<dbReference type="InterPro" id="IPR016181">
    <property type="entry name" value="Acyl_CoA_acyltransferase"/>
</dbReference>
<dbReference type="EMBL" id="JAKRCV010000075">
    <property type="protein sequence ID" value="MCG7323433.1"/>
    <property type="molecule type" value="Genomic_DNA"/>
</dbReference>
<name>A0ABS9Q6C8_9MICO</name>
<proteinExistence type="predicted"/>
<dbReference type="Gene3D" id="3.40.630.30">
    <property type="match status" value="1"/>
</dbReference>
<dbReference type="Pfam" id="PF00583">
    <property type="entry name" value="Acetyltransf_1"/>
    <property type="match status" value="1"/>
</dbReference>